<name>A0AAD9N6Y2_9ANNE</name>
<dbReference type="SMART" id="SM00259">
    <property type="entry name" value="ZnF_A20"/>
    <property type="match status" value="1"/>
</dbReference>
<feature type="compositionally biased region" description="Basic and acidic residues" evidence="4">
    <location>
        <begin position="72"/>
        <end position="85"/>
    </location>
</feature>
<keyword evidence="8" id="KW-1185">Reference proteome</keyword>
<keyword evidence="2" id="KW-0863">Zinc-finger</keyword>
<evidence type="ECO:0000313" key="7">
    <source>
        <dbReference type="EMBL" id="KAK2156399.1"/>
    </source>
</evidence>
<keyword evidence="3" id="KW-0862">Zinc</keyword>
<feature type="domain" description="VPS9" evidence="6">
    <location>
        <begin position="216"/>
        <end position="359"/>
    </location>
</feature>
<dbReference type="InterPro" id="IPR037191">
    <property type="entry name" value="VPS9_dom_sf"/>
</dbReference>
<dbReference type="PROSITE" id="PS51205">
    <property type="entry name" value="VPS9"/>
    <property type="match status" value="1"/>
</dbReference>
<dbReference type="PROSITE" id="PS51036">
    <property type="entry name" value="ZF_A20"/>
    <property type="match status" value="1"/>
</dbReference>
<feature type="region of interest" description="Disordered" evidence="4">
    <location>
        <begin position="66"/>
        <end position="87"/>
    </location>
</feature>
<dbReference type="Pfam" id="PF01754">
    <property type="entry name" value="zf-A20"/>
    <property type="match status" value="1"/>
</dbReference>
<evidence type="ECO:0000259" key="6">
    <source>
        <dbReference type="PROSITE" id="PS51205"/>
    </source>
</evidence>
<dbReference type="SUPFAM" id="SSF57716">
    <property type="entry name" value="Glucocorticoid receptor-like (DNA-binding domain)"/>
    <property type="match status" value="1"/>
</dbReference>
<feature type="domain" description="A20-type" evidence="5">
    <location>
        <begin position="11"/>
        <end position="45"/>
    </location>
</feature>
<accession>A0AAD9N6Y2</accession>
<feature type="region of interest" description="Disordered" evidence="4">
    <location>
        <begin position="93"/>
        <end position="112"/>
    </location>
</feature>
<organism evidence="7 8">
    <name type="scientific">Paralvinella palmiformis</name>
    <dbReference type="NCBI Taxonomy" id="53620"/>
    <lineage>
        <taxon>Eukaryota</taxon>
        <taxon>Metazoa</taxon>
        <taxon>Spiralia</taxon>
        <taxon>Lophotrochozoa</taxon>
        <taxon>Annelida</taxon>
        <taxon>Polychaeta</taxon>
        <taxon>Sedentaria</taxon>
        <taxon>Canalipalpata</taxon>
        <taxon>Terebellida</taxon>
        <taxon>Terebelliformia</taxon>
        <taxon>Alvinellidae</taxon>
        <taxon>Paralvinella</taxon>
    </lineage>
</organism>
<evidence type="ECO:0000256" key="3">
    <source>
        <dbReference type="ARBA" id="ARBA00022833"/>
    </source>
</evidence>
<evidence type="ECO:0000259" key="5">
    <source>
        <dbReference type="PROSITE" id="PS51036"/>
    </source>
</evidence>
<dbReference type="Pfam" id="PF02204">
    <property type="entry name" value="VPS9"/>
    <property type="match status" value="1"/>
</dbReference>
<dbReference type="Gene3D" id="1.10.246.120">
    <property type="match status" value="1"/>
</dbReference>
<dbReference type="InterPro" id="IPR041545">
    <property type="entry name" value="DUF5601"/>
</dbReference>
<dbReference type="GO" id="GO:0016192">
    <property type="term" value="P:vesicle-mediated transport"/>
    <property type="evidence" value="ECO:0007669"/>
    <property type="project" value="InterPro"/>
</dbReference>
<dbReference type="GO" id="GO:0005085">
    <property type="term" value="F:guanyl-nucleotide exchange factor activity"/>
    <property type="evidence" value="ECO:0007669"/>
    <property type="project" value="InterPro"/>
</dbReference>
<dbReference type="Gene3D" id="1.20.1050.80">
    <property type="entry name" value="VPS9 domain"/>
    <property type="match status" value="1"/>
</dbReference>
<evidence type="ECO:0000256" key="4">
    <source>
        <dbReference type="SAM" id="MobiDB-lite"/>
    </source>
</evidence>
<dbReference type="GO" id="GO:0030139">
    <property type="term" value="C:endocytic vesicle"/>
    <property type="evidence" value="ECO:0007669"/>
    <property type="project" value="TreeGrafter"/>
</dbReference>
<dbReference type="AlphaFoldDB" id="A0AAD9N6Y2"/>
<dbReference type="GO" id="GO:0005829">
    <property type="term" value="C:cytosol"/>
    <property type="evidence" value="ECO:0007669"/>
    <property type="project" value="TreeGrafter"/>
</dbReference>
<dbReference type="Proteomes" id="UP001208570">
    <property type="component" value="Unassembled WGS sequence"/>
</dbReference>
<reference evidence="7" key="1">
    <citation type="journal article" date="2023" name="Mol. Biol. Evol.">
        <title>Third-Generation Sequencing Reveals the Adaptive Role of the Epigenome in Three Deep-Sea Polychaetes.</title>
        <authorList>
            <person name="Perez M."/>
            <person name="Aroh O."/>
            <person name="Sun Y."/>
            <person name="Lan Y."/>
            <person name="Juniper S.K."/>
            <person name="Young C.R."/>
            <person name="Angers B."/>
            <person name="Qian P.Y."/>
        </authorList>
    </citation>
    <scope>NUCLEOTIDE SEQUENCE</scope>
    <source>
        <strain evidence="7">P08H-3</strain>
    </source>
</reference>
<dbReference type="GO" id="GO:0003677">
    <property type="term" value="F:DNA binding"/>
    <property type="evidence" value="ECO:0007669"/>
    <property type="project" value="InterPro"/>
</dbReference>
<dbReference type="InterPro" id="IPR045046">
    <property type="entry name" value="Vps9-like"/>
</dbReference>
<dbReference type="GO" id="GO:0031267">
    <property type="term" value="F:small GTPase binding"/>
    <property type="evidence" value="ECO:0007669"/>
    <property type="project" value="TreeGrafter"/>
</dbReference>
<dbReference type="PANTHER" id="PTHR23101:SF122">
    <property type="entry name" value="RABAPTIN-5-ASSOCIATED EXCHANGE FACTOR FOR RAB5"/>
    <property type="match status" value="1"/>
</dbReference>
<dbReference type="InterPro" id="IPR002653">
    <property type="entry name" value="Znf_A20"/>
</dbReference>
<dbReference type="GO" id="GO:0008270">
    <property type="term" value="F:zinc ion binding"/>
    <property type="evidence" value="ECO:0007669"/>
    <property type="project" value="UniProtKB-KW"/>
</dbReference>
<dbReference type="PANTHER" id="PTHR23101">
    <property type="entry name" value="RAB GDP/GTP EXCHANGE FACTOR"/>
    <property type="match status" value="1"/>
</dbReference>
<evidence type="ECO:0008006" key="9">
    <source>
        <dbReference type="Google" id="ProtNLM"/>
    </source>
</evidence>
<evidence type="ECO:0000256" key="2">
    <source>
        <dbReference type="ARBA" id="ARBA00022771"/>
    </source>
</evidence>
<dbReference type="SMART" id="SM00167">
    <property type="entry name" value="VPS9"/>
    <property type="match status" value="1"/>
</dbReference>
<protein>
    <recommendedName>
        <fullName evidence="9">Rab5 GDP/GTP exchange factor</fullName>
    </recommendedName>
</protein>
<dbReference type="Gene3D" id="1.20.5.4770">
    <property type="match status" value="1"/>
</dbReference>
<dbReference type="EMBL" id="JAODUP010000214">
    <property type="protein sequence ID" value="KAK2156399.1"/>
    <property type="molecule type" value="Genomic_DNA"/>
</dbReference>
<evidence type="ECO:0000313" key="8">
    <source>
        <dbReference type="Proteomes" id="UP001208570"/>
    </source>
</evidence>
<gene>
    <name evidence="7" type="ORF">LSH36_214g02059</name>
</gene>
<dbReference type="SUPFAM" id="SSF109993">
    <property type="entry name" value="VPS9 domain"/>
    <property type="match status" value="1"/>
</dbReference>
<evidence type="ECO:0000256" key="1">
    <source>
        <dbReference type="ARBA" id="ARBA00022723"/>
    </source>
</evidence>
<proteinExistence type="predicted"/>
<sequence>MSVAKGKKAVIEAELLCKNGCGFYGNPAWQGFCSKCWREVYHSAREAQIQHDNLQKHVKPSPHRVASASFSRFEEKKKQQSDKRKQTVRSIFRKPTQEAQETAIKQEARRSSIESQNVGQEFADFLRTIKKPAALDVSKQVRAFIEKIQLAGDATIEDHSEMVIGFYQTMSDRINSHSAYKAMLEDTVTELMDYIEKYITTRLYRAMFCPYSTDDEESDLAMQEKIRSLHWINTALLDVQIDESNEDIRNLVDQAITSIIEMDSKRSPQDKLASVVKCSKHIFEALHISKNAPASADEFLSALIYVVLKANPPLLQSNIQFITRFASPMRLMSGEAGYNFTNLCCAAAFIDKLNADSLSMPEEEFKRYMSGEATPHDPTKQYTCEGLRLMHKNLESLAELRSRQEKLMVEAMQLQKDMVDFKKSFKNEIEAVLARTPLTIKPRKIKVDLDADAVGAEHLPPPLLPQIIGDDAKETQCSTGGGDQPAVANTASSLESHSLVNKADITANSPAPTDPQLDAESMCTTYQDTESVEQKDLNSVTDIIISNDSTNNNRVLSSTDSETGCQSVVISNKDNGNSVSE</sequence>
<dbReference type="InterPro" id="IPR003123">
    <property type="entry name" value="VPS9"/>
</dbReference>
<keyword evidence="1" id="KW-0479">Metal-binding</keyword>
<comment type="caution">
    <text evidence="7">The sequence shown here is derived from an EMBL/GenBank/DDBJ whole genome shotgun (WGS) entry which is preliminary data.</text>
</comment>
<dbReference type="Pfam" id="PF18151">
    <property type="entry name" value="DUF5601"/>
    <property type="match status" value="1"/>
</dbReference>